<feature type="compositionally biased region" description="Basic and acidic residues" evidence="1">
    <location>
        <begin position="130"/>
        <end position="142"/>
    </location>
</feature>
<feature type="region of interest" description="Disordered" evidence="1">
    <location>
        <begin position="557"/>
        <end position="576"/>
    </location>
</feature>
<organism evidence="3 4">
    <name type="scientific">Limulus polyphemus</name>
    <name type="common">Atlantic horseshoe crab</name>
    <dbReference type="NCBI Taxonomy" id="6850"/>
    <lineage>
        <taxon>Eukaryota</taxon>
        <taxon>Metazoa</taxon>
        <taxon>Ecdysozoa</taxon>
        <taxon>Arthropoda</taxon>
        <taxon>Chelicerata</taxon>
        <taxon>Merostomata</taxon>
        <taxon>Xiphosura</taxon>
        <taxon>Limulidae</taxon>
        <taxon>Limulus</taxon>
    </lineage>
</organism>
<protein>
    <submittedName>
        <fullName evidence="4 5">Pollen-specific leucine-rich repeat extensin-like protein 1</fullName>
    </submittedName>
</protein>
<gene>
    <name evidence="4 5" type="primary">LOC106462689</name>
</gene>
<proteinExistence type="predicted"/>
<evidence type="ECO:0000313" key="3">
    <source>
        <dbReference type="Proteomes" id="UP000694941"/>
    </source>
</evidence>
<feature type="region of interest" description="Disordered" evidence="1">
    <location>
        <begin position="130"/>
        <end position="154"/>
    </location>
</feature>
<evidence type="ECO:0000256" key="1">
    <source>
        <dbReference type="SAM" id="MobiDB-lite"/>
    </source>
</evidence>
<dbReference type="RefSeq" id="XP_022246019.1">
    <property type="nucleotide sequence ID" value="XM_022390311.1"/>
</dbReference>
<evidence type="ECO:0000313" key="5">
    <source>
        <dbReference type="RefSeq" id="XP_022246019.1"/>
    </source>
</evidence>
<reference evidence="4 5" key="1">
    <citation type="submission" date="2025-05" db="UniProtKB">
        <authorList>
            <consortium name="RefSeq"/>
        </authorList>
    </citation>
    <scope>IDENTIFICATION</scope>
    <source>
        <tissue evidence="4 5">Muscle</tissue>
    </source>
</reference>
<name>A0ABM1BAG4_LIMPO</name>
<keyword evidence="2" id="KW-0732">Signal</keyword>
<evidence type="ECO:0000313" key="4">
    <source>
        <dbReference type="RefSeq" id="XP_013778092.2"/>
    </source>
</evidence>
<dbReference type="Proteomes" id="UP000694941">
    <property type="component" value="Unplaced"/>
</dbReference>
<keyword evidence="3" id="KW-1185">Reference proteome</keyword>
<sequence>MVKPVWVLCCFLLIGAAELTLANKNEAEEILIDSGPYSSSYMMAYPIDERAPEDNMAVESSVQPVVTEPQDKDKIDETLLLFLPSEQKETTSVENPDNKESMITGMIQTMRTVIQNLPTPQNSHYEIQVKDSRGPEEKDIRKTMGLPPSFSHKPKIFPKEKPLFPFPQSYSKSSPKRVPPFLPHSLNQFQQRPFEQSKIPPQVASIVLERTPIFSNDIENDRIHRVFEEGDLMTESVGNKDILRQQLPIQLPQLTPFQYNEQRLPRRYPIPRELSRSTDRAFPFPHPLEYFSFSNPQSLPSQIVPQIFITKRGPMAPLSSVAPLIAMQSRRLQSHFHQPLMGLMPPPVVPFLQPNPYVRSPMQPLERVMVLLHPVHVPVPVPVYPRPPLPMIPPLPFAMSAPRPFSAPQSIFDYSPMESVMEEPVYIPRPPPTLLEQIPRFMESPPLPTQPQYVRIPIPENSDSSSSSIPSAQETLLPEPIFFPMAQNLHTASQPLPPPRSIHSRYVQLPFLQEQESEPIILPLHEEYREESRFQPLLLEKQYPMSLPFNVNEEKLPGTFPHPRGPNTQRQLSLKHHTKKEEPTLMMMVYEDDQESLRPQPQTLHIGPRYPQKNIPFKIPFPGAESFNKMKLIKETLMQKQAILPGIRYNSEPRNPPPPQEAESRTFHLTIPLNPHHPNNRPIF</sequence>
<dbReference type="GeneID" id="106462689"/>
<dbReference type="RefSeq" id="XP_013778092.2">
    <property type="nucleotide sequence ID" value="XM_013922638.2"/>
</dbReference>
<feature type="signal peptide" evidence="2">
    <location>
        <begin position="1"/>
        <end position="22"/>
    </location>
</feature>
<feature type="chain" id="PRO_5045021996" evidence="2">
    <location>
        <begin position="23"/>
        <end position="684"/>
    </location>
</feature>
<accession>A0ABM1BAG4</accession>
<evidence type="ECO:0000256" key="2">
    <source>
        <dbReference type="SAM" id="SignalP"/>
    </source>
</evidence>